<dbReference type="AlphaFoldDB" id="A0A7T7M9M6"/>
<accession>A0A7T7M9M6</accession>
<proteinExistence type="predicted"/>
<dbReference type="RefSeq" id="WP_200275760.1">
    <property type="nucleotide sequence ID" value="NZ_CP066802.1"/>
</dbReference>
<organism evidence="2 3">
    <name type="scientific">Actinomyces weissii</name>
    <dbReference type="NCBI Taxonomy" id="675090"/>
    <lineage>
        <taxon>Bacteria</taxon>
        <taxon>Bacillati</taxon>
        <taxon>Actinomycetota</taxon>
        <taxon>Actinomycetes</taxon>
        <taxon>Actinomycetales</taxon>
        <taxon>Actinomycetaceae</taxon>
        <taxon>Actinomyces</taxon>
    </lineage>
</organism>
<reference evidence="2 3" key="1">
    <citation type="submission" date="2020-12" db="EMBL/GenBank/DDBJ databases">
        <authorList>
            <person name="Zhou J."/>
        </authorList>
    </citation>
    <scope>NUCLEOTIDE SEQUENCE [LARGE SCALE GENOMIC DNA]</scope>
    <source>
        <strain evidence="2 3">CCUG 61299</strain>
    </source>
</reference>
<protein>
    <submittedName>
        <fullName evidence="2">Uncharacterized protein</fullName>
    </submittedName>
</protein>
<sequence length="208" mass="22365">MNVSILHRIAVGAVACVFAFTAGPMAAAAPMYTPSEAQPSPQVPQQSFIVLERYIEATPSGYVLNAPEEVLDSLPAEGLRLLEEHWGDVARRIAKGDLTYAGDLTYGGDLVSSPASETVSPEARSFKVPIINTSHFHVIAHWWGYEYQIDQWLVNKINGGAALTAFVPEAGPIIAGVVVAYANLCMHSDGWSYIYQAFVGPPACNPFG</sequence>
<gene>
    <name evidence="2" type="ORF">JG540_09955</name>
</gene>
<dbReference type="EMBL" id="CP066802">
    <property type="protein sequence ID" value="QQM67300.1"/>
    <property type="molecule type" value="Genomic_DNA"/>
</dbReference>
<feature type="chain" id="PRO_5032500996" evidence="1">
    <location>
        <begin position="29"/>
        <end position="208"/>
    </location>
</feature>
<evidence type="ECO:0000313" key="2">
    <source>
        <dbReference type="EMBL" id="QQM67300.1"/>
    </source>
</evidence>
<dbReference type="KEGG" id="awe:JG540_09955"/>
<evidence type="ECO:0000313" key="3">
    <source>
        <dbReference type="Proteomes" id="UP000595895"/>
    </source>
</evidence>
<keyword evidence="1" id="KW-0732">Signal</keyword>
<feature type="signal peptide" evidence="1">
    <location>
        <begin position="1"/>
        <end position="28"/>
    </location>
</feature>
<name>A0A7T7M9M6_9ACTO</name>
<evidence type="ECO:0000256" key="1">
    <source>
        <dbReference type="SAM" id="SignalP"/>
    </source>
</evidence>
<keyword evidence="3" id="KW-1185">Reference proteome</keyword>
<dbReference type="Proteomes" id="UP000595895">
    <property type="component" value="Chromosome"/>
</dbReference>